<evidence type="ECO:0000313" key="3">
    <source>
        <dbReference type="Proteomes" id="UP000002875"/>
    </source>
</evidence>
<dbReference type="Proteomes" id="UP000002875">
    <property type="component" value="Chromosome"/>
</dbReference>
<accession>A0ABN4ALS8</accession>
<feature type="chain" id="PRO_5047355647" evidence="1">
    <location>
        <begin position="21"/>
        <end position="355"/>
    </location>
</feature>
<dbReference type="InterPro" id="IPR019861">
    <property type="entry name" value="PorP/SprF_Bacteroidetes"/>
</dbReference>
<dbReference type="Pfam" id="PF11751">
    <property type="entry name" value="PorP_SprF"/>
    <property type="match status" value="1"/>
</dbReference>
<dbReference type="RefSeq" id="WP_015028893.1">
    <property type="nucleotide sequence ID" value="NC_018748.1"/>
</dbReference>
<organism evidence="2 3">
    <name type="scientific">Emticicia oligotrophica (strain DSM 17448 / CIP 109782 / MTCC 6937 / GPTSA100-15)</name>
    <dbReference type="NCBI Taxonomy" id="929562"/>
    <lineage>
        <taxon>Bacteria</taxon>
        <taxon>Pseudomonadati</taxon>
        <taxon>Bacteroidota</taxon>
        <taxon>Cytophagia</taxon>
        <taxon>Cytophagales</taxon>
        <taxon>Leadbetterellaceae</taxon>
        <taxon>Emticicia</taxon>
    </lineage>
</organism>
<evidence type="ECO:0000313" key="2">
    <source>
        <dbReference type="EMBL" id="AFK03195.1"/>
    </source>
</evidence>
<dbReference type="EMBL" id="CP002961">
    <property type="protein sequence ID" value="AFK03195.1"/>
    <property type="molecule type" value="Genomic_DNA"/>
</dbReference>
<keyword evidence="1" id="KW-0732">Signal</keyword>
<keyword evidence="3" id="KW-1185">Reference proteome</keyword>
<gene>
    <name evidence="2" type="ordered locus">Emtol_2056</name>
</gene>
<feature type="signal peptide" evidence="1">
    <location>
        <begin position="1"/>
        <end position="20"/>
    </location>
</feature>
<reference evidence="2 3" key="1">
    <citation type="submission" date="2011-07" db="EMBL/GenBank/DDBJ databases">
        <title>The complete genome of chromosome of Emticicia oligotrophica DSM 17448.</title>
        <authorList>
            <consortium name="US DOE Joint Genome Institute (JGI-PGF)"/>
            <person name="Lucas S."/>
            <person name="Han J."/>
            <person name="Lapidus A."/>
            <person name="Bruce D."/>
            <person name="Goodwin L."/>
            <person name="Pitluck S."/>
            <person name="Peters L."/>
            <person name="Kyrpides N."/>
            <person name="Mavromatis K."/>
            <person name="Ivanova N."/>
            <person name="Ovchinnikova G."/>
            <person name="Teshima H."/>
            <person name="Detter J.C."/>
            <person name="Tapia R."/>
            <person name="Han C."/>
            <person name="Land M."/>
            <person name="Hauser L."/>
            <person name="Markowitz V."/>
            <person name="Cheng J.-F."/>
            <person name="Hugenholtz P."/>
            <person name="Woyke T."/>
            <person name="Wu D."/>
            <person name="Tindall B."/>
            <person name="Pomrenke H."/>
            <person name="Brambilla E."/>
            <person name="Klenk H.-P."/>
            <person name="Eisen J.A."/>
        </authorList>
    </citation>
    <scope>NUCLEOTIDE SEQUENCE [LARGE SCALE GENOMIC DNA]</scope>
    <source>
        <strain evidence="2 3">DSM 17448</strain>
    </source>
</reference>
<dbReference type="NCBIfam" id="TIGR03519">
    <property type="entry name" value="T9SS_PorP_fam"/>
    <property type="match status" value="1"/>
</dbReference>
<protein>
    <submittedName>
        <fullName evidence="2">Membrane protein</fullName>
    </submittedName>
</protein>
<sequence>MKKLYWGIILLSFVYWNCIAQDAQFSQFYAAPMYQNPAFAGSAYAPRLIANYRNQWPSINANFVTSAFSVDHYLEKVNSGIGMMVVNDSQGPGRLKSTEVSGLYSYQIQVSEENFLRLGAQATYSNKSLDYLGLTFGDQYTNKGFSGNASTDPFASANNITPINFVDFSGGALFYNSRSWIGVSMHHINRPTYSFSTTAANSPIIGCPTGDCLPRKLSVSGGLKIPLENPYTNAANVDKEFSLSPAFLYKRQGKFDQLDLGFYATYSALTAGLWYRGIPIKKPNITRTNHDAIVFLLGYRQDNFSIGYSYDITISSLGFATGGSHEISIAYQFDPFERDNIRKRRNKKELSCPKF</sequence>
<proteinExistence type="predicted"/>
<evidence type="ECO:0000256" key="1">
    <source>
        <dbReference type="SAM" id="SignalP"/>
    </source>
</evidence>
<name>A0ABN4ALS8_EMTOG</name>